<dbReference type="KEGG" id="spse:SULPSESMR1_01973"/>
<dbReference type="EMBL" id="CP022415">
    <property type="protein sequence ID" value="ASM72779.1"/>
    <property type="molecule type" value="Genomic_DNA"/>
</dbReference>
<dbReference type="Proteomes" id="UP000199754">
    <property type="component" value="Chromosome"/>
</dbReference>
<protein>
    <submittedName>
        <fullName evidence="2">Imidazoleglycerol-phosphate dehydratase</fullName>
    </submittedName>
</protein>
<dbReference type="PANTHER" id="PTHR36919:SF2">
    <property type="entry name" value="BLL6627 PROTEIN"/>
    <property type="match status" value="1"/>
</dbReference>
<dbReference type="InterPro" id="IPR019223">
    <property type="entry name" value="DUF2147"/>
</dbReference>
<dbReference type="PANTHER" id="PTHR36919">
    <property type="entry name" value="BLR1215 PROTEIN"/>
    <property type="match status" value="1"/>
</dbReference>
<sequence>MLAMSDTCSDALQRMGAPLLGGALILALWTSLADAASPEGTWHTEPDQKGQTAYVVAKPCGDALCGTMTRAFDANGNEINHPNVGKRLFWGMVPEEGVYVGRAYVPAKDREYPGTLRVQGNTMKVQGCLGPICQSQTWSRVD</sequence>
<dbReference type="Pfam" id="PF09917">
    <property type="entry name" value="DUF2147"/>
    <property type="match status" value="1"/>
</dbReference>
<accession>A0A221K1D3</accession>
<evidence type="ECO:0000313" key="3">
    <source>
        <dbReference type="Proteomes" id="UP000199754"/>
    </source>
</evidence>
<name>A0A221K1D3_9RHOB</name>
<keyword evidence="3" id="KW-1185">Reference proteome</keyword>
<organism evidence="2 3">
    <name type="scientific">Pseudosulfitobacter pseudonitzschiae</name>
    <dbReference type="NCBI Taxonomy" id="1402135"/>
    <lineage>
        <taxon>Bacteria</taxon>
        <taxon>Pseudomonadati</taxon>
        <taxon>Pseudomonadota</taxon>
        <taxon>Alphaproteobacteria</taxon>
        <taxon>Rhodobacterales</taxon>
        <taxon>Roseobacteraceae</taxon>
        <taxon>Pseudosulfitobacter</taxon>
    </lineage>
</organism>
<feature type="domain" description="DUF2147" evidence="1">
    <location>
        <begin position="40"/>
        <end position="140"/>
    </location>
</feature>
<evidence type="ECO:0000313" key="2">
    <source>
        <dbReference type="EMBL" id="ASM72779.1"/>
    </source>
</evidence>
<dbReference type="Gene3D" id="2.40.128.520">
    <property type="match status" value="1"/>
</dbReference>
<gene>
    <name evidence="2" type="ORF">SULPSESMR1_01973</name>
</gene>
<evidence type="ECO:0000259" key="1">
    <source>
        <dbReference type="Pfam" id="PF09917"/>
    </source>
</evidence>
<dbReference type="AlphaFoldDB" id="A0A221K1D3"/>
<reference evidence="2 3" key="1">
    <citation type="submission" date="2017-07" db="EMBL/GenBank/DDBJ databases">
        <title>Genome Sequence of Sulfitobacter pseudonitzschiae Strain SMR1 Isolated from a culture of the Diatom Skeletonema marinoi.</title>
        <authorList>
            <person name="Topel M."/>
            <person name="Pinder M.I.M."/>
            <person name="Johansson O.N."/>
            <person name="Kourtchenko O."/>
            <person name="Godhe A."/>
            <person name="Clarke A.K."/>
        </authorList>
    </citation>
    <scope>NUCLEOTIDE SEQUENCE [LARGE SCALE GENOMIC DNA]</scope>
    <source>
        <strain evidence="2 3">SMR1</strain>
    </source>
</reference>
<proteinExistence type="predicted"/>
<dbReference type="RefSeq" id="WP_240311323.1">
    <property type="nucleotide sequence ID" value="NZ_CP022415.1"/>
</dbReference>